<comment type="caution">
    <text evidence="3">The sequence shown here is derived from an EMBL/GenBank/DDBJ whole genome shotgun (WGS) entry which is preliminary data.</text>
</comment>
<dbReference type="eggNOG" id="COG1664">
    <property type="taxonomic scope" value="Bacteria"/>
</dbReference>
<feature type="region of interest" description="Disordered" evidence="2">
    <location>
        <begin position="1"/>
        <end position="23"/>
    </location>
</feature>
<evidence type="ECO:0000313" key="3">
    <source>
        <dbReference type="EMBL" id="KDA00113.1"/>
    </source>
</evidence>
<dbReference type="PANTHER" id="PTHR35024:SF4">
    <property type="entry name" value="POLYMER-FORMING CYTOSKELETAL PROTEIN"/>
    <property type="match status" value="1"/>
</dbReference>
<dbReference type="Proteomes" id="UP000027100">
    <property type="component" value="Unassembled WGS sequence"/>
</dbReference>
<dbReference type="PROSITE" id="PS51257">
    <property type="entry name" value="PROKAR_LIPOPROTEIN"/>
    <property type="match status" value="1"/>
</dbReference>
<dbReference type="RefSeq" id="WP_051612172.1">
    <property type="nucleotide sequence ID" value="NZ_ARYM01000002.1"/>
</dbReference>
<sequence length="156" mass="15416">MAADKGRAAPPPAPSPAKPAAPAGPNNVIAAGCRVIGNMTLAGSLRLGGEILGDVHCQGALVVEATGKIKGRISAAEIVLAGSLIGEIAATRRMEVSAGGRAEGSIFAPSMRVEGNAVIDGDLLIAPERSPAHIERAKVLSVLTEAPGTTPTGAAG</sequence>
<gene>
    <name evidence="3" type="ORF">HPO_01827</name>
</gene>
<protein>
    <submittedName>
        <fullName evidence="3">Putative lipoprotein</fullName>
    </submittedName>
</protein>
<organism evidence="3 4">
    <name type="scientific">Hyphomonas polymorpha PS728</name>
    <dbReference type="NCBI Taxonomy" id="1280954"/>
    <lineage>
        <taxon>Bacteria</taxon>
        <taxon>Pseudomonadati</taxon>
        <taxon>Pseudomonadota</taxon>
        <taxon>Alphaproteobacteria</taxon>
        <taxon>Hyphomonadales</taxon>
        <taxon>Hyphomonadaceae</taxon>
        <taxon>Hyphomonas</taxon>
    </lineage>
</organism>
<reference evidence="3 4" key="1">
    <citation type="journal article" date="2014" name="Antonie Van Leeuwenhoek">
        <title>Hyphomonas beringensis sp. nov. and Hyphomonas chukchiensis sp. nov., isolated from surface seawater of the Bering Sea and Chukchi Sea.</title>
        <authorList>
            <person name="Li C."/>
            <person name="Lai Q."/>
            <person name="Li G."/>
            <person name="Dong C."/>
            <person name="Wang J."/>
            <person name="Liao Y."/>
            <person name="Shao Z."/>
        </authorList>
    </citation>
    <scope>NUCLEOTIDE SEQUENCE [LARGE SCALE GENOMIC DNA]</scope>
    <source>
        <strain evidence="3 4">PS728</strain>
    </source>
</reference>
<name>A0A062VI16_9PROT</name>
<proteinExistence type="inferred from homology"/>
<dbReference type="InterPro" id="IPR007607">
    <property type="entry name" value="BacA/B"/>
</dbReference>
<dbReference type="Pfam" id="PF04519">
    <property type="entry name" value="Bactofilin"/>
    <property type="match status" value="1"/>
</dbReference>
<dbReference type="AlphaFoldDB" id="A0A062VI16"/>
<comment type="similarity">
    <text evidence="1">Belongs to the bactofilin family.</text>
</comment>
<evidence type="ECO:0000256" key="2">
    <source>
        <dbReference type="SAM" id="MobiDB-lite"/>
    </source>
</evidence>
<feature type="compositionally biased region" description="Pro residues" evidence="2">
    <location>
        <begin position="9"/>
        <end position="19"/>
    </location>
</feature>
<dbReference type="PANTHER" id="PTHR35024">
    <property type="entry name" value="HYPOTHETICAL CYTOSOLIC PROTEIN"/>
    <property type="match status" value="1"/>
</dbReference>
<accession>A0A062VI16</accession>
<dbReference type="PATRIC" id="fig|1280954.3.peg.375"/>
<evidence type="ECO:0000313" key="4">
    <source>
        <dbReference type="Proteomes" id="UP000027100"/>
    </source>
</evidence>
<evidence type="ECO:0000256" key="1">
    <source>
        <dbReference type="ARBA" id="ARBA00044755"/>
    </source>
</evidence>
<keyword evidence="4" id="KW-1185">Reference proteome</keyword>
<keyword evidence="3" id="KW-0449">Lipoprotein</keyword>
<dbReference type="EMBL" id="ARYM01000002">
    <property type="protein sequence ID" value="KDA00113.1"/>
    <property type="molecule type" value="Genomic_DNA"/>
</dbReference>
<dbReference type="OrthoDB" id="8903691at2"/>